<dbReference type="Proteomes" id="UP001341840">
    <property type="component" value="Unassembled WGS sequence"/>
</dbReference>
<feature type="region of interest" description="Disordered" evidence="1">
    <location>
        <begin position="1"/>
        <end position="82"/>
    </location>
</feature>
<evidence type="ECO:0000313" key="3">
    <source>
        <dbReference type="Proteomes" id="UP001341840"/>
    </source>
</evidence>
<feature type="compositionally biased region" description="Low complexity" evidence="1">
    <location>
        <begin position="26"/>
        <end position="38"/>
    </location>
</feature>
<keyword evidence="3" id="KW-1185">Reference proteome</keyword>
<organism evidence="2 3">
    <name type="scientific">Stylosanthes scabra</name>
    <dbReference type="NCBI Taxonomy" id="79078"/>
    <lineage>
        <taxon>Eukaryota</taxon>
        <taxon>Viridiplantae</taxon>
        <taxon>Streptophyta</taxon>
        <taxon>Embryophyta</taxon>
        <taxon>Tracheophyta</taxon>
        <taxon>Spermatophyta</taxon>
        <taxon>Magnoliopsida</taxon>
        <taxon>eudicotyledons</taxon>
        <taxon>Gunneridae</taxon>
        <taxon>Pentapetalae</taxon>
        <taxon>rosids</taxon>
        <taxon>fabids</taxon>
        <taxon>Fabales</taxon>
        <taxon>Fabaceae</taxon>
        <taxon>Papilionoideae</taxon>
        <taxon>50 kb inversion clade</taxon>
        <taxon>dalbergioids sensu lato</taxon>
        <taxon>Dalbergieae</taxon>
        <taxon>Pterocarpus clade</taxon>
        <taxon>Stylosanthes</taxon>
    </lineage>
</organism>
<name>A0ABU6ZL17_9FABA</name>
<gene>
    <name evidence="2" type="ORF">PIB30_066481</name>
</gene>
<dbReference type="EMBL" id="JASCZI010272539">
    <property type="protein sequence ID" value="MED6222666.1"/>
    <property type="molecule type" value="Genomic_DNA"/>
</dbReference>
<protein>
    <submittedName>
        <fullName evidence="2">Uncharacterized protein</fullName>
    </submittedName>
</protein>
<accession>A0ABU6ZL17</accession>
<sequence length="199" mass="21566">MKGEVQEEKWGSWLRADQVGRKEVSQQQNTNPNNTSNETGGGFRPKNPTPVNLLKGLASLSVNNTQENGGKGEEEVQSKMVTSTKAKVTTLVMDKTPVDKSDDNFHKEVEKSDLGGSDSANQVLSHFSNVEITTSQGVVKTQSLKQLARRQQGGRRVLGVKRPTDGVLKESGVNKICNPELLLADIGEGVTQQRAPSDP</sequence>
<comment type="caution">
    <text evidence="2">The sequence shown here is derived from an EMBL/GenBank/DDBJ whole genome shotgun (WGS) entry which is preliminary data.</text>
</comment>
<proteinExistence type="predicted"/>
<evidence type="ECO:0000256" key="1">
    <source>
        <dbReference type="SAM" id="MobiDB-lite"/>
    </source>
</evidence>
<reference evidence="2 3" key="1">
    <citation type="journal article" date="2023" name="Plants (Basel)">
        <title>Bridging the Gap: Combining Genomics and Transcriptomics Approaches to Understand Stylosanthes scabra, an Orphan Legume from the Brazilian Caatinga.</title>
        <authorList>
            <person name="Ferreira-Neto J.R.C."/>
            <person name="da Silva M.D."/>
            <person name="Binneck E."/>
            <person name="de Melo N.F."/>
            <person name="da Silva R.H."/>
            <person name="de Melo A.L.T.M."/>
            <person name="Pandolfi V."/>
            <person name="Bustamante F.O."/>
            <person name="Brasileiro-Vidal A.C."/>
            <person name="Benko-Iseppon A.M."/>
        </authorList>
    </citation>
    <scope>NUCLEOTIDE SEQUENCE [LARGE SCALE GENOMIC DNA]</scope>
    <source>
        <tissue evidence="2">Leaves</tissue>
    </source>
</reference>
<feature type="compositionally biased region" description="Basic and acidic residues" evidence="1">
    <location>
        <begin position="1"/>
        <end position="10"/>
    </location>
</feature>
<evidence type="ECO:0000313" key="2">
    <source>
        <dbReference type="EMBL" id="MED6222666.1"/>
    </source>
</evidence>